<evidence type="ECO:0000313" key="1">
    <source>
        <dbReference type="EMBL" id="MEN7547284.1"/>
    </source>
</evidence>
<name>A0AAW9S311_9BACT</name>
<organism evidence="1 2">
    <name type="scientific">Rapidithrix thailandica</name>
    <dbReference type="NCBI Taxonomy" id="413964"/>
    <lineage>
        <taxon>Bacteria</taxon>
        <taxon>Pseudomonadati</taxon>
        <taxon>Bacteroidota</taxon>
        <taxon>Cytophagia</taxon>
        <taxon>Cytophagales</taxon>
        <taxon>Flammeovirgaceae</taxon>
        <taxon>Rapidithrix</taxon>
    </lineage>
</organism>
<protein>
    <submittedName>
        <fullName evidence="1">Uncharacterized protein</fullName>
    </submittedName>
</protein>
<comment type="caution">
    <text evidence="1">The sequence shown here is derived from an EMBL/GenBank/DDBJ whole genome shotgun (WGS) entry which is preliminary data.</text>
</comment>
<dbReference type="AlphaFoldDB" id="A0AAW9S311"/>
<dbReference type="Proteomes" id="UP001403385">
    <property type="component" value="Unassembled WGS sequence"/>
</dbReference>
<dbReference type="RefSeq" id="WP_346820068.1">
    <property type="nucleotide sequence ID" value="NZ_JBDKWZ010000002.1"/>
</dbReference>
<evidence type="ECO:0000313" key="2">
    <source>
        <dbReference type="Proteomes" id="UP001403385"/>
    </source>
</evidence>
<gene>
    <name evidence="1" type="ORF">AAG747_05155</name>
</gene>
<sequence>MHDLDRTIDELEYDDNEFEFESEYEEEYDDEFEFESEYDDDEYEFEMRPDGDNPFTEEEEMELASELLAVSSEEELDQFIGGLVKRAWKGAKRFAKSKAGRSIGRFAKGLAKKALPVAGRAIGTYFGGPVGGAVGGKLGRWASRLFEMELEGLSPEDQEFEVAKRIVRLTGTAARTASKLGSRMPANKAVKIAIRRSASKHAPGLISGGTRRSKVVNSGRHSGRWIRKGRRIILLDV</sequence>
<proteinExistence type="predicted"/>
<keyword evidence="2" id="KW-1185">Reference proteome</keyword>
<dbReference type="EMBL" id="JBDKWZ010000002">
    <property type="protein sequence ID" value="MEN7547284.1"/>
    <property type="molecule type" value="Genomic_DNA"/>
</dbReference>
<reference evidence="1 2" key="1">
    <citation type="submission" date="2024-04" db="EMBL/GenBank/DDBJ databases">
        <title>Novel genus in family Flammeovirgaceae.</title>
        <authorList>
            <person name="Nguyen T.H."/>
            <person name="Vuong T.Q."/>
            <person name="Le H."/>
            <person name="Kim S.-G."/>
        </authorList>
    </citation>
    <scope>NUCLEOTIDE SEQUENCE [LARGE SCALE GENOMIC DNA]</scope>
    <source>
        <strain evidence="1 2">JCM 23209</strain>
    </source>
</reference>
<accession>A0AAW9S311</accession>